<accession>A0A540MD04</accession>
<dbReference type="EMBL" id="VIEB01000290">
    <property type="protein sequence ID" value="TQD96575.1"/>
    <property type="molecule type" value="Genomic_DNA"/>
</dbReference>
<gene>
    <name evidence="1" type="ORF">C1H46_017825</name>
</gene>
<name>A0A540MD04_MALBA</name>
<sequence>MGWKATYGCGCKEHVKEANLLLLNVSLLQVGRHVMKTCGGDATSPFNIVSTCKLAKAMQATQVRKCKLPKLLSGKYKTSAGGFPPDLYKKEQMHKDYGHSNKQTKAQTLLKPDLPKALFYLVY</sequence>
<evidence type="ECO:0000313" key="2">
    <source>
        <dbReference type="Proteomes" id="UP000315295"/>
    </source>
</evidence>
<evidence type="ECO:0000313" key="1">
    <source>
        <dbReference type="EMBL" id="TQD96575.1"/>
    </source>
</evidence>
<keyword evidence="2" id="KW-1185">Reference proteome</keyword>
<proteinExistence type="predicted"/>
<dbReference type="Proteomes" id="UP000315295">
    <property type="component" value="Unassembled WGS sequence"/>
</dbReference>
<reference evidence="1 2" key="1">
    <citation type="journal article" date="2019" name="G3 (Bethesda)">
        <title>Sequencing of a Wild Apple (Malus baccata) Genome Unravels the Differences Between Cultivated and Wild Apple Species Regarding Disease Resistance and Cold Tolerance.</title>
        <authorList>
            <person name="Chen X."/>
        </authorList>
    </citation>
    <scope>NUCLEOTIDE SEQUENCE [LARGE SCALE GENOMIC DNA]</scope>
    <source>
        <strain evidence="2">cv. Shandingzi</strain>
        <tissue evidence="1">Leaves</tissue>
    </source>
</reference>
<comment type="caution">
    <text evidence="1">The sequence shown here is derived from an EMBL/GenBank/DDBJ whole genome shotgun (WGS) entry which is preliminary data.</text>
</comment>
<dbReference type="AlphaFoldDB" id="A0A540MD04"/>
<protein>
    <submittedName>
        <fullName evidence="1">Uncharacterized protein</fullName>
    </submittedName>
</protein>
<organism evidence="1 2">
    <name type="scientific">Malus baccata</name>
    <name type="common">Siberian crab apple</name>
    <name type="synonym">Pyrus baccata</name>
    <dbReference type="NCBI Taxonomy" id="106549"/>
    <lineage>
        <taxon>Eukaryota</taxon>
        <taxon>Viridiplantae</taxon>
        <taxon>Streptophyta</taxon>
        <taxon>Embryophyta</taxon>
        <taxon>Tracheophyta</taxon>
        <taxon>Spermatophyta</taxon>
        <taxon>Magnoliopsida</taxon>
        <taxon>eudicotyledons</taxon>
        <taxon>Gunneridae</taxon>
        <taxon>Pentapetalae</taxon>
        <taxon>rosids</taxon>
        <taxon>fabids</taxon>
        <taxon>Rosales</taxon>
        <taxon>Rosaceae</taxon>
        <taxon>Amygdaloideae</taxon>
        <taxon>Maleae</taxon>
        <taxon>Malus</taxon>
    </lineage>
</organism>